<sequence>MQFFHSKRSKWTKSEKQLALSLFYKSPSTYSFMIKKLRVSLPSVRTIQSWLQVLNLKTGMKTTLTNKLELKAKSMTEREKMCVVMFDEIILKKELQYNKYQDVVEGYQDLANFGKQVKLANTALVFLVRGLLHNWKIPLAYYRILQLYFLCLDFFIIGKFH</sequence>
<evidence type="ECO:0000313" key="4">
    <source>
        <dbReference type="EMBL" id="KAK9692944.1"/>
    </source>
</evidence>
<evidence type="ECO:0000256" key="1">
    <source>
        <dbReference type="SAM" id="Phobius"/>
    </source>
</evidence>
<dbReference type="AlphaFoldDB" id="A0AAW1ITI1"/>
<comment type="caution">
    <text evidence="4">The sequence shown here is derived from an EMBL/GenBank/DDBJ whole genome shotgun (WGS) entry which is preliminary data.</text>
</comment>
<reference evidence="4 5" key="1">
    <citation type="journal article" date="2024" name="BMC Genomics">
        <title>De novo assembly and annotation of Popillia japonica's genome with initial clues to its potential as an invasive pest.</title>
        <authorList>
            <person name="Cucini C."/>
            <person name="Boschi S."/>
            <person name="Funari R."/>
            <person name="Cardaioli E."/>
            <person name="Iannotti N."/>
            <person name="Marturano G."/>
            <person name="Paoli F."/>
            <person name="Bruttini M."/>
            <person name="Carapelli A."/>
            <person name="Frati F."/>
            <person name="Nardi F."/>
        </authorList>
    </citation>
    <scope>NUCLEOTIDE SEQUENCE [LARGE SCALE GENOMIC DNA]</scope>
    <source>
        <strain evidence="4">DMR45628</strain>
    </source>
</reference>
<keyword evidence="1" id="KW-0812">Transmembrane</keyword>
<feature type="domain" description="Transposable element P transposase-like RNase H" evidence="3">
    <location>
        <begin position="57"/>
        <end position="144"/>
    </location>
</feature>
<keyword evidence="1" id="KW-0472">Membrane</keyword>
<dbReference type="Proteomes" id="UP001458880">
    <property type="component" value="Unassembled WGS sequence"/>
</dbReference>
<protein>
    <submittedName>
        <fullName evidence="4">Transposase protein</fullName>
    </submittedName>
</protein>
<evidence type="ECO:0000259" key="3">
    <source>
        <dbReference type="Pfam" id="PF21787"/>
    </source>
</evidence>
<evidence type="ECO:0000313" key="5">
    <source>
        <dbReference type="Proteomes" id="UP001458880"/>
    </source>
</evidence>
<evidence type="ECO:0000259" key="2">
    <source>
        <dbReference type="Pfam" id="PF12017"/>
    </source>
</evidence>
<name>A0AAW1ITI1_POPJA</name>
<feature type="transmembrane region" description="Helical" evidence="1">
    <location>
        <begin position="139"/>
        <end position="158"/>
    </location>
</feature>
<dbReference type="Pfam" id="PF12017">
    <property type="entry name" value="Tnp_P_element"/>
    <property type="match status" value="1"/>
</dbReference>
<accession>A0AAW1ITI1</accession>
<organism evidence="4 5">
    <name type="scientific">Popillia japonica</name>
    <name type="common">Japanese beetle</name>
    <dbReference type="NCBI Taxonomy" id="7064"/>
    <lineage>
        <taxon>Eukaryota</taxon>
        <taxon>Metazoa</taxon>
        <taxon>Ecdysozoa</taxon>
        <taxon>Arthropoda</taxon>
        <taxon>Hexapoda</taxon>
        <taxon>Insecta</taxon>
        <taxon>Pterygota</taxon>
        <taxon>Neoptera</taxon>
        <taxon>Endopterygota</taxon>
        <taxon>Coleoptera</taxon>
        <taxon>Polyphaga</taxon>
        <taxon>Scarabaeiformia</taxon>
        <taxon>Scarabaeidae</taxon>
        <taxon>Rutelinae</taxon>
        <taxon>Popillia</taxon>
    </lineage>
</organism>
<keyword evidence="1" id="KW-1133">Transmembrane helix</keyword>
<gene>
    <name evidence="4" type="ORF">QE152_g34789</name>
</gene>
<dbReference type="Pfam" id="PF21787">
    <property type="entry name" value="TNP-like_RNaseH_N"/>
    <property type="match status" value="1"/>
</dbReference>
<dbReference type="InterPro" id="IPR048365">
    <property type="entry name" value="TNP-like_RNaseH_N"/>
</dbReference>
<dbReference type="EMBL" id="JASPKY010000559">
    <property type="protein sequence ID" value="KAK9692944.1"/>
    <property type="molecule type" value="Genomic_DNA"/>
</dbReference>
<proteinExistence type="predicted"/>
<keyword evidence="5" id="KW-1185">Reference proteome</keyword>
<feature type="domain" description="THAP9-like helix-turn-helix" evidence="2">
    <location>
        <begin position="5"/>
        <end position="50"/>
    </location>
</feature>
<dbReference type="InterPro" id="IPR021896">
    <property type="entry name" value="THAP9-like_HTH"/>
</dbReference>